<dbReference type="SMART" id="SM00717">
    <property type="entry name" value="SANT"/>
    <property type="match status" value="5"/>
</dbReference>
<dbReference type="CDD" id="cd00167">
    <property type="entry name" value="SANT"/>
    <property type="match status" value="2"/>
</dbReference>
<dbReference type="PANTHER" id="PTHR46621:SF1">
    <property type="entry name" value="SNRNA-ACTIVATING PROTEIN COMPLEX SUBUNIT 4"/>
    <property type="match status" value="1"/>
</dbReference>
<keyword evidence="9" id="KW-1185">Reference proteome</keyword>
<evidence type="ECO:0000256" key="2">
    <source>
        <dbReference type="ARBA" id="ARBA00023125"/>
    </source>
</evidence>
<dbReference type="InterPro" id="IPR009057">
    <property type="entry name" value="Homeodomain-like_sf"/>
</dbReference>
<proteinExistence type="predicted"/>
<keyword evidence="1" id="KW-0805">Transcription regulation</keyword>
<dbReference type="Pfam" id="PF00249">
    <property type="entry name" value="Myb_DNA-binding"/>
    <property type="match status" value="1"/>
</dbReference>
<dbReference type="Pfam" id="PF13921">
    <property type="entry name" value="Myb_DNA-bind_6"/>
    <property type="match status" value="1"/>
</dbReference>
<dbReference type="InterPro" id="IPR017884">
    <property type="entry name" value="SANT_dom"/>
</dbReference>
<gene>
    <name evidence="8" type="ORF">MFLAVUS_011144</name>
</gene>
<feature type="domain" description="SANT" evidence="6">
    <location>
        <begin position="166"/>
        <end position="204"/>
    </location>
</feature>
<evidence type="ECO:0000259" key="7">
    <source>
        <dbReference type="PROSITE" id="PS51294"/>
    </source>
</evidence>
<dbReference type="InterPro" id="IPR017930">
    <property type="entry name" value="Myb_dom"/>
</dbReference>
<evidence type="ECO:0000259" key="5">
    <source>
        <dbReference type="PROSITE" id="PS50090"/>
    </source>
</evidence>
<accession>A0ABP9ZES2</accession>
<keyword evidence="2" id="KW-0238">DNA-binding</keyword>
<dbReference type="SUPFAM" id="SSF46689">
    <property type="entry name" value="Homeodomain-like"/>
    <property type="match status" value="3"/>
</dbReference>
<dbReference type="Gene3D" id="1.10.10.60">
    <property type="entry name" value="Homeodomain-like"/>
    <property type="match status" value="3"/>
</dbReference>
<keyword evidence="4" id="KW-0539">Nucleus</keyword>
<feature type="domain" description="Myb-like" evidence="5">
    <location>
        <begin position="209"/>
        <end position="261"/>
    </location>
</feature>
<dbReference type="PROSITE" id="PS51294">
    <property type="entry name" value="HTH_MYB"/>
    <property type="match status" value="2"/>
</dbReference>
<feature type="domain" description="HTH myb-type" evidence="7">
    <location>
        <begin position="214"/>
        <end position="265"/>
    </location>
</feature>
<name>A0ABP9ZES2_9FUNG</name>
<feature type="domain" description="HTH myb-type" evidence="7">
    <location>
        <begin position="158"/>
        <end position="213"/>
    </location>
</feature>
<dbReference type="Proteomes" id="UP001473302">
    <property type="component" value="Unassembled WGS sequence"/>
</dbReference>
<evidence type="ECO:0000313" key="8">
    <source>
        <dbReference type="EMBL" id="GAA5817596.1"/>
    </source>
</evidence>
<evidence type="ECO:0000256" key="3">
    <source>
        <dbReference type="ARBA" id="ARBA00023163"/>
    </source>
</evidence>
<comment type="caution">
    <text evidence="8">The sequence shown here is derived from an EMBL/GenBank/DDBJ whole genome shotgun (WGS) entry which is preliminary data.</text>
</comment>
<feature type="domain" description="Myb-like" evidence="5">
    <location>
        <begin position="55"/>
        <end position="105"/>
    </location>
</feature>
<protein>
    <submittedName>
        <fullName evidence="8">Uncharacterized protein</fullName>
    </submittedName>
</protein>
<dbReference type="PANTHER" id="PTHR46621">
    <property type="entry name" value="SNRNA-ACTIVATING PROTEIN COMPLEX SUBUNIT 4"/>
    <property type="match status" value="1"/>
</dbReference>
<sequence>MSSLIMKRSSVAIFNSFVRNQYLNMQRPHAMLFSSSRILFLDPAPDSGTTTTTPTPFSIRRSWPQADTEKLLKLVVKYGNKWKVYTSYFPGRTSFCIRAHYFSVTHDMTRWTLEEKKILQQSLGSQHDPEKIDWESVQALLPKRRTIARIKQFYNSIHPTLNHGSWTKEETDRLKSLVEKYGIKDWETISKHIGTRSEFQCRNKWAYEASTLKKGEFSKEEDTALMQAVNKYGLDEFQKIKQEMNSKRSISQLRTRYNNFLDPDVDRSPWTDEEKKTAIALFSELKNIRAVKQKMNSKRSIRDMYNQLRSKQ</sequence>
<dbReference type="PROSITE" id="PS51293">
    <property type="entry name" value="SANT"/>
    <property type="match status" value="1"/>
</dbReference>
<dbReference type="InterPro" id="IPR051575">
    <property type="entry name" value="Myb-like_DNA-bd"/>
</dbReference>
<evidence type="ECO:0000256" key="4">
    <source>
        <dbReference type="ARBA" id="ARBA00023242"/>
    </source>
</evidence>
<evidence type="ECO:0000313" key="9">
    <source>
        <dbReference type="Proteomes" id="UP001473302"/>
    </source>
</evidence>
<dbReference type="InterPro" id="IPR001005">
    <property type="entry name" value="SANT/Myb"/>
</dbReference>
<dbReference type="PROSITE" id="PS50090">
    <property type="entry name" value="MYB_LIKE"/>
    <property type="match status" value="3"/>
</dbReference>
<organism evidence="8 9">
    <name type="scientific">Mucor flavus</name>
    <dbReference type="NCBI Taxonomy" id="439312"/>
    <lineage>
        <taxon>Eukaryota</taxon>
        <taxon>Fungi</taxon>
        <taxon>Fungi incertae sedis</taxon>
        <taxon>Mucoromycota</taxon>
        <taxon>Mucoromycotina</taxon>
        <taxon>Mucoromycetes</taxon>
        <taxon>Mucorales</taxon>
        <taxon>Mucorineae</taxon>
        <taxon>Mucoraceae</taxon>
        <taxon>Mucor</taxon>
    </lineage>
</organism>
<evidence type="ECO:0000256" key="1">
    <source>
        <dbReference type="ARBA" id="ARBA00023015"/>
    </source>
</evidence>
<dbReference type="EMBL" id="BAABUK010000045">
    <property type="protein sequence ID" value="GAA5817596.1"/>
    <property type="molecule type" value="Genomic_DNA"/>
</dbReference>
<feature type="domain" description="Myb-like" evidence="5">
    <location>
        <begin position="158"/>
        <end position="205"/>
    </location>
</feature>
<reference evidence="8 9" key="1">
    <citation type="submission" date="2024-04" db="EMBL/GenBank/DDBJ databases">
        <title>genome sequences of Mucor flavus KT1a and Helicostylum pulchrum KT1b strains isolated from the surface of a dry-aged beef.</title>
        <authorList>
            <person name="Toyotome T."/>
            <person name="Hosono M."/>
            <person name="Torimaru M."/>
            <person name="Fukuda K."/>
            <person name="Mikami N."/>
        </authorList>
    </citation>
    <scope>NUCLEOTIDE SEQUENCE [LARGE SCALE GENOMIC DNA]</scope>
    <source>
        <strain evidence="8 9">KT1a</strain>
    </source>
</reference>
<evidence type="ECO:0000259" key="6">
    <source>
        <dbReference type="PROSITE" id="PS51293"/>
    </source>
</evidence>
<keyword evidence="3" id="KW-0804">Transcription</keyword>